<dbReference type="SMART" id="SM00473">
    <property type="entry name" value="PAN_AP"/>
    <property type="match status" value="1"/>
</dbReference>
<sequence length="310" mass="34376">MNIALLSQGLLSMIVALAQILLRSLRVNIHLLECPVVMDIAFMIDVSGSIPWQDIADVKEMMKKVTSRFLISSTETHVSLVSFSQQENMLHSFKDKQTITAIHNTIEHLTHPGGGTNMTAVFGEARDLFSNAKGGRSHVTRVLVLVSDGDYQKHERAVESSQRVKEEEITIITIGVASPSTNEEVLQTIASSKEQFLLFPQVGSAARVNLSSDEITEMICKAARKPEAIVPRVRENSALQGHIIISLLADSELICALKCLNTVSCFSFNYRSNGQTCELNHANKLTSPFDLIWDLDSVYYEMVFTSGKQY</sequence>
<dbReference type="PANTHER" id="PTHR24020">
    <property type="entry name" value="COLLAGEN ALPHA"/>
    <property type="match status" value="1"/>
</dbReference>
<dbReference type="InterPro" id="IPR050525">
    <property type="entry name" value="ECM_Assembly_Org"/>
</dbReference>
<dbReference type="Gene3D" id="3.40.50.410">
    <property type="entry name" value="von Willebrand factor, type A domain"/>
    <property type="match status" value="1"/>
</dbReference>
<dbReference type="CDD" id="cd01099">
    <property type="entry name" value="PAN_AP_HGF"/>
    <property type="match status" value="1"/>
</dbReference>
<evidence type="ECO:0000313" key="4">
    <source>
        <dbReference type="Proteomes" id="UP001159405"/>
    </source>
</evidence>
<evidence type="ECO:0008006" key="5">
    <source>
        <dbReference type="Google" id="ProtNLM"/>
    </source>
</evidence>
<gene>
    <name evidence="3" type="ORF">PLOB_00003890</name>
</gene>
<proteinExistence type="predicted"/>
<organism evidence="3 4">
    <name type="scientific">Porites lobata</name>
    <dbReference type="NCBI Taxonomy" id="104759"/>
    <lineage>
        <taxon>Eukaryota</taxon>
        <taxon>Metazoa</taxon>
        <taxon>Cnidaria</taxon>
        <taxon>Anthozoa</taxon>
        <taxon>Hexacorallia</taxon>
        <taxon>Scleractinia</taxon>
        <taxon>Fungiina</taxon>
        <taxon>Poritidae</taxon>
        <taxon>Porites</taxon>
    </lineage>
</organism>
<dbReference type="CDD" id="cd01450">
    <property type="entry name" value="vWFA_subfamily_ECM"/>
    <property type="match status" value="1"/>
</dbReference>
<dbReference type="SUPFAM" id="SSF53300">
    <property type="entry name" value="vWA-like"/>
    <property type="match status" value="1"/>
</dbReference>
<dbReference type="PANTHER" id="PTHR24020:SF20">
    <property type="entry name" value="PH DOMAIN-CONTAINING PROTEIN"/>
    <property type="match status" value="1"/>
</dbReference>
<name>A0ABN8QDE8_9CNID</name>
<dbReference type="InterPro" id="IPR003609">
    <property type="entry name" value="Pan_app"/>
</dbReference>
<reference evidence="3 4" key="1">
    <citation type="submission" date="2022-05" db="EMBL/GenBank/DDBJ databases">
        <authorList>
            <consortium name="Genoscope - CEA"/>
            <person name="William W."/>
        </authorList>
    </citation>
    <scope>NUCLEOTIDE SEQUENCE [LARGE SCALE GENOMIC DNA]</scope>
</reference>
<dbReference type="InterPro" id="IPR002035">
    <property type="entry name" value="VWF_A"/>
</dbReference>
<evidence type="ECO:0000313" key="3">
    <source>
        <dbReference type="EMBL" id="CAH3160046.1"/>
    </source>
</evidence>
<feature type="domain" description="VWFA" evidence="1">
    <location>
        <begin position="39"/>
        <end position="219"/>
    </location>
</feature>
<accession>A0ABN8QDE8</accession>
<dbReference type="Gene3D" id="3.50.4.10">
    <property type="entry name" value="Hepatocyte Growth Factor"/>
    <property type="match status" value="1"/>
</dbReference>
<evidence type="ECO:0000259" key="1">
    <source>
        <dbReference type="PROSITE" id="PS50234"/>
    </source>
</evidence>
<comment type="caution">
    <text evidence="3">The sequence shown here is derived from an EMBL/GenBank/DDBJ whole genome shotgun (WGS) entry which is preliminary data.</text>
</comment>
<dbReference type="Pfam" id="PF00024">
    <property type="entry name" value="PAN_1"/>
    <property type="match status" value="1"/>
</dbReference>
<feature type="domain" description="Apple" evidence="2">
    <location>
        <begin position="220"/>
        <end position="304"/>
    </location>
</feature>
<dbReference type="EMBL" id="CALNXK010000115">
    <property type="protein sequence ID" value="CAH3160046.1"/>
    <property type="molecule type" value="Genomic_DNA"/>
</dbReference>
<dbReference type="PROSITE" id="PS50234">
    <property type="entry name" value="VWFA"/>
    <property type="match status" value="1"/>
</dbReference>
<keyword evidence="4" id="KW-1185">Reference proteome</keyword>
<dbReference type="PROSITE" id="PS50948">
    <property type="entry name" value="PAN"/>
    <property type="match status" value="1"/>
</dbReference>
<protein>
    <recommendedName>
        <fullName evidence="5">VWFA domain-containing protein</fullName>
    </recommendedName>
</protein>
<evidence type="ECO:0000259" key="2">
    <source>
        <dbReference type="PROSITE" id="PS50948"/>
    </source>
</evidence>
<dbReference type="InterPro" id="IPR036465">
    <property type="entry name" value="vWFA_dom_sf"/>
</dbReference>
<dbReference type="Pfam" id="PF00092">
    <property type="entry name" value="VWA"/>
    <property type="match status" value="1"/>
</dbReference>
<dbReference type="SMART" id="SM00327">
    <property type="entry name" value="VWA"/>
    <property type="match status" value="1"/>
</dbReference>
<dbReference type="SUPFAM" id="SSF57414">
    <property type="entry name" value="Hairpin loop containing domain-like"/>
    <property type="match status" value="1"/>
</dbReference>
<dbReference type="Proteomes" id="UP001159405">
    <property type="component" value="Unassembled WGS sequence"/>
</dbReference>